<dbReference type="AlphaFoldDB" id="A0AAW2SS12"/>
<protein>
    <submittedName>
        <fullName evidence="1">Uncharacterized protein</fullName>
    </submittedName>
</protein>
<sequence length="151" mass="17813">MHRTANLVTPCSLVYGVEVMLPLESQIPLLRIRIQERLIVKDNAHLRLEELETLDGKRLEAKQQLQCYQARMRREFNRKVRPRSYQVGGLVLEVRRPITLTQQMRNKFVSKWDGPYVVKKAYTNGLYKLADKDRLWIGPINGKFLKCYLLE</sequence>
<name>A0AAW2SS12_9LAMI</name>
<reference evidence="1" key="2">
    <citation type="journal article" date="2024" name="Plant">
        <title>Genomic evolution and insights into agronomic trait innovations of Sesamum species.</title>
        <authorList>
            <person name="Miao H."/>
            <person name="Wang L."/>
            <person name="Qu L."/>
            <person name="Liu H."/>
            <person name="Sun Y."/>
            <person name="Le M."/>
            <person name="Wang Q."/>
            <person name="Wei S."/>
            <person name="Zheng Y."/>
            <person name="Lin W."/>
            <person name="Duan Y."/>
            <person name="Cao H."/>
            <person name="Xiong S."/>
            <person name="Wang X."/>
            <person name="Wei L."/>
            <person name="Li C."/>
            <person name="Ma Q."/>
            <person name="Ju M."/>
            <person name="Zhao R."/>
            <person name="Li G."/>
            <person name="Mu C."/>
            <person name="Tian Q."/>
            <person name="Mei H."/>
            <person name="Zhang T."/>
            <person name="Gao T."/>
            <person name="Zhang H."/>
        </authorList>
    </citation>
    <scope>NUCLEOTIDE SEQUENCE</scope>
    <source>
        <strain evidence="1">KEN1</strain>
    </source>
</reference>
<gene>
    <name evidence="1" type="ORF">Slati_4458900</name>
</gene>
<evidence type="ECO:0000313" key="1">
    <source>
        <dbReference type="EMBL" id="KAL0394927.1"/>
    </source>
</evidence>
<proteinExistence type="predicted"/>
<organism evidence="1">
    <name type="scientific">Sesamum latifolium</name>
    <dbReference type="NCBI Taxonomy" id="2727402"/>
    <lineage>
        <taxon>Eukaryota</taxon>
        <taxon>Viridiplantae</taxon>
        <taxon>Streptophyta</taxon>
        <taxon>Embryophyta</taxon>
        <taxon>Tracheophyta</taxon>
        <taxon>Spermatophyta</taxon>
        <taxon>Magnoliopsida</taxon>
        <taxon>eudicotyledons</taxon>
        <taxon>Gunneridae</taxon>
        <taxon>Pentapetalae</taxon>
        <taxon>asterids</taxon>
        <taxon>lamiids</taxon>
        <taxon>Lamiales</taxon>
        <taxon>Pedaliaceae</taxon>
        <taxon>Sesamum</taxon>
    </lineage>
</organism>
<accession>A0AAW2SS12</accession>
<reference evidence="1" key="1">
    <citation type="submission" date="2020-06" db="EMBL/GenBank/DDBJ databases">
        <authorList>
            <person name="Li T."/>
            <person name="Hu X."/>
            <person name="Zhang T."/>
            <person name="Song X."/>
            <person name="Zhang H."/>
            <person name="Dai N."/>
            <person name="Sheng W."/>
            <person name="Hou X."/>
            <person name="Wei L."/>
        </authorList>
    </citation>
    <scope>NUCLEOTIDE SEQUENCE</scope>
    <source>
        <strain evidence="1">KEN1</strain>
        <tissue evidence="1">Leaf</tissue>
    </source>
</reference>
<dbReference type="PANTHER" id="PTHR48475">
    <property type="entry name" value="RIBONUCLEASE H"/>
    <property type="match status" value="1"/>
</dbReference>
<dbReference type="EMBL" id="JACGWN010000016">
    <property type="protein sequence ID" value="KAL0394927.1"/>
    <property type="molecule type" value="Genomic_DNA"/>
</dbReference>
<dbReference type="PANTHER" id="PTHR48475:SF1">
    <property type="entry name" value="RNASE H TYPE-1 DOMAIN-CONTAINING PROTEIN"/>
    <property type="match status" value="1"/>
</dbReference>
<comment type="caution">
    <text evidence="1">The sequence shown here is derived from an EMBL/GenBank/DDBJ whole genome shotgun (WGS) entry which is preliminary data.</text>
</comment>